<gene>
    <name evidence="1" type="ORF">IDJ76_06275</name>
</gene>
<keyword evidence="2" id="KW-1185">Reference proteome</keyword>
<sequence>MNAYQQKWVNVLTAANIKDWQIAPRGNDIAIEMPNVTDLKLIRDNLPQTLAAISLDINLPHERVKFLFHNGYEKFEYILNPDAADLNEEGKGR</sequence>
<accession>A0A926S094</accession>
<reference evidence="1" key="1">
    <citation type="submission" date="2020-09" db="EMBL/GenBank/DDBJ databases">
        <title>Novel species of Mucilaginibacter isolated from a glacier on the Tibetan Plateau.</title>
        <authorList>
            <person name="Liu Q."/>
            <person name="Xin Y.-H."/>
        </authorList>
    </citation>
    <scope>NUCLEOTIDE SEQUENCE</scope>
    <source>
        <strain evidence="1">ZB1P21</strain>
    </source>
</reference>
<proteinExistence type="predicted"/>
<evidence type="ECO:0000313" key="2">
    <source>
        <dbReference type="Proteomes" id="UP000619078"/>
    </source>
</evidence>
<dbReference type="AlphaFoldDB" id="A0A926S094"/>
<protein>
    <submittedName>
        <fullName evidence="1">Uncharacterized protein</fullName>
    </submittedName>
</protein>
<organism evidence="1 2">
    <name type="scientific">Mucilaginibacter glaciei</name>
    <dbReference type="NCBI Taxonomy" id="2772109"/>
    <lineage>
        <taxon>Bacteria</taxon>
        <taxon>Pseudomonadati</taxon>
        <taxon>Bacteroidota</taxon>
        <taxon>Sphingobacteriia</taxon>
        <taxon>Sphingobacteriales</taxon>
        <taxon>Sphingobacteriaceae</taxon>
        <taxon>Mucilaginibacter</taxon>
    </lineage>
</organism>
<comment type="caution">
    <text evidence="1">The sequence shown here is derived from an EMBL/GenBank/DDBJ whole genome shotgun (WGS) entry which is preliminary data.</text>
</comment>
<dbReference type="Proteomes" id="UP000619078">
    <property type="component" value="Unassembled WGS sequence"/>
</dbReference>
<dbReference type="RefSeq" id="WP_191161843.1">
    <property type="nucleotide sequence ID" value="NZ_JACWMX010000002.1"/>
</dbReference>
<evidence type="ECO:0000313" key="1">
    <source>
        <dbReference type="EMBL" id="MBD1392695.1"/>
    </source>
</evidence>
<dbReference type="EMBL" id="JACWMX010000002">
    <property type="protein sequence ID" value="MBD1392695.1"/>
    <property type="molecule type" value="Genomic_DNA"/>
</dbReference>
<name>A0A926S094_9SPHI</name>